<gene>
    <name evidence="1" type="ORF">N7530_001289</name>
</gene>
<name>A0A9X0BW67_9EURO</name>
<keyword evidence="2" id="KW-1185">Reference proteome</keyword>
<dbReference type="OrthoDB" id="4306236at2759"/>
<dbReference type="AlphaFoldDB" id="A0A9X0BW67"/>
<organism evidence="1 2">
    <name type="scientific">Penicillium desertorum</name>
    <dbReference type="NCBI Taxonomy" id="1303715"/>
    <lineage>
        <taxon>Eukaryota</taxon>
        <taxon>Fungi</taxon>
        <taxon>Dikarya</taxon>
        <taxon>Ascomycota</taxon>
        <taxon>Pezizomycotina</taxon>
        <taxon>Eurotiomycetes</taxon>
        <taxon>Eurotiomycetidae</taxon>
        <taxon>Eurotiales</taxon>
        <taxon>Aspergillaceae</taxon>
        <taxon>Penicillium</taxon>
    </lineage>
</organism>
<reference evidence="1" key="2">
    <citation type="journal article" date="2023" name="IMA Fungus">
        <title>Comparative genomic study of the Penicillium genus elucidates a diverse pangenome and 15 lateral gene transfer events.</title>
        <authorList>
            <person name="Petersen C."/>
            <person name="Sorensen T."/>
            <person name="Nielsen M.R."/>
            <person name="Sondergaard T.E."/>
            <person name="Sorensen J.L."/>
            <person name="Fitzpatrick D.A."/>
            <person name="Frisvad J.C."/>
            <person name="Nielsen K.L."/>
        </authorList>
    </citation>
    <scope>NUCLEOTIDE SEQUENCE</scope>
    <source>
        <strain evidence="1">IBT 17660</strain>
    </source>
</reference>
<dbReference type="EMBL" id="JAPWDO010000001">
    <property type="protein sequence ID" value="KAJ5486989.1"/>
    <property type="molecule type" value="Genomic_DNA"/>
</dbReference>
<reference evidence="1" key="1">
    <citation type="submission" date="2022-12" db="EMBL/GenBank/DDBJ databases">
        <authorList>
            <person name="Petersen C."/>
        </authorList>
    </citation>
    <scope>NUCLEOTIDE SEQUENCE</scope>
    <source>
        <strain evidence="1">IBT 17660</strain>
    </source>
</reference>
<evidence type="ECO:0000313" key="1">
    <source>
        <dbReference type="EMBL" id="KAJ5486989.1"/>
    </source>
</evidence>
<comment type="caution">
    <text evidence="1">The sequence shown here is derived from an EMBL/GenBank/DDBJ whole genome shotgun (WGS) entry which is preliminary data.</text>
</comment>
<sequence>MWTYAVTDSIRRNQSPRSDYCLMFVYTGYITIKPEMHPCYCWAYGIPWHGTRCGVGPKKTTNWKLVKTKRAITETHAKLLRGAGWWLDPIDGLAKVVLAIKADRRQPRITIQRWQYDSAKTESENVPIIEIRKQ</sequence>
<dbReference type="Proteomes" id="UP001147760">
    <property type="component" value="Unassembled WGS sequence"/>
</dbReference>
<accession>A0A9X0BW67</accession>
<proteinExistence type="predicted"/>
<protein>
    <submittedName>
        <fullName evidence="1">Uncharacterized protein</fullName>
    </submittedName>
</protein>
<evidence type="ECO:0000313" key="2">
    <source>
        <dbReference type="Proteomes" id="UP001147760"/>
    </source>
</evidence>